<name>A0A1I5H9X3_9HYPH</name>
<accession>A0A1I5H9X3</accession>
<dbReference type="OrthoDB" id="7834326at2"/>
<evidence type="ECO:0000313" key="1">
    <source>
        <dbReference type="EMBL" id="SFO45092.1"/>
    </source>
</evidence>
<dbReference type="EMBL" id="FOVR01000006">
    <property type="protein sequence ID" value="SFO45092.1"/>
    <property type="molecule type" value="Genomic_DNA"/>
</dbReference>
<dbReference type="Proteomes" id="UP000199236">
    <property type="component" value="Unassembled WGS sequence"/>
</dbReference>
<gene>
    <name evidence="1" type="ORF">SAMN04488056_106116</name>
</gene>
<proteinExistence type="predicted"/>
<dbReference type="STRING" id="655353.SAMN04488056_106116"/>
<reference evidence="1 2" key="1">
    <citation type="submission" date="2016-10" db="EMBL/GenBank/DDBJ databases">
        <authorList>
            <person name="de Groot N.N."/>
        </authorList>
    </citation>
    <scope>NUCLEOTIDE SEQUENCE [LARGE SCALE GENOMIC DNA]</scope>
    <source>
        <strain evidence="1 2">CGMCC 1.9157</strain>
    </source>
</reference>
<evidence type="ECO:0000313" key="2">
    <source>
        <dbReference type="Proteomes" id="UP000199236"/>
    </source>
</evidence>
<dbReference type="RefSeq" id="WP_090072923.1">
    <property type="nucleotide sequence ID" value="NZ_FOVR01000006.1"/>
</dbReference>
<keyword evidence="2" id="KW-1185">Reference proteome</keyword>
<sequence length="172" mass="18809">MAQKFKVMKRVAATCSELPDQVFAELIEELGFPALVDGYEDFDGAGASGPTIEISTGQMEKLTMTLKMLGNHSDLYAVFRKKAVWTFTGVVENEVTGEKVPHEVTATCRLGGITPEAKNRTGLHKHDYELKSIMAAEISENGKELFGWAWGESPRFAGVKIEAEDDAILGLV</sequence>
<protein>
    <submittedName>
        <fullName evidence="1">Phage tail tube protein FII</fullName>
    </submittedName>
</protein>
<organism evidence="1 2">
    <name type="scientific">Cohaesibacter marisflavi</name>
    <dbReference type="NCBI Taxonomy" id="655353"/>
    <lineage>
        <taxon>Bacteria</taxon>
        <taxon>Pseudomonadati</taxon>
        <taxon>Pseudomonadota</taxon>
        <taxon>Alphaproteobacteria</taxon>
        <taxon>Hyphomicrobiales</taxon>
        <taxon>Cohaesibacteraceae</taxon>
    </lineage>
</organism>
<dbReference type="AlphaFoldDB" id="A0A1I5H9X3"/>